<organism evidence="9 10">
    <name type="scientific">Pseudoclavibacter terrae</name>
    <dbReference type="NCBI Taxonomy" id="1530195"/>
    <lineage>
        <taxon>Bacteria</taxon>
        <taxon>Bacillati</taxon>
        <taxon>Actinomycetota</taxon>
        <taxon>Actinomycetes</taxon>
        <taxon>Micrococcales</taxon>
        <taxon>Microbacteriaceae</taxon>
        <taxon>Pseudoclavibacter</taxon>
    </lineage>
</organism>
<sequence length="137" mass="13976">MIGIIAAFIIGPDKLPKAAERLADAVKWLRGASTNAKSRMKEEMGDDFADVDWRKLDPRQYDPRRIIRDALLAEDEPVAPEPAAAKATSTGAAAGTAALAAGGAAAAVGGASRPSWAAGAAPAPTVVGPVPFDVEAT</sequence>
<keyword evidence="5" id="KW-1133">Transmembrane helix</keyword>
<feature type="compositionally biased region" description="Low complexity" evidence="8">
    <location>
        <begin position="114"/>
        <end position="131"/>
    </location>
</feature>
<comment type="subcellular location">
    <subcellularLocation>
        <location evidence="1">Membrane</location>
        <topology evidence="1">Single-pass membrane protein</topology>
    </subcellularLocation>
</comment>
<evidence type="ECO:0000256" key="3">
    <source>
        <dbReference type="ARBA" id="ARBA00022692"/>
    </source>
</evidence>
<dbReference type="Proteomes" id="UP000490386">
    <property type="component" value="Unassembled WGS sequence"/>
</dbReference>
<keyword evidence="10" id="KW-1185">Reference proteome</keyword>
<accession>A0A7J5B6B4</accession>
<keyword evidence="7" id="KW-0472">Membrane</keyword>
<name>A0A7J5B6B4_9MICO</name>
<proteinExistence type="predicted"/>
<protein>
    <submittedName>
        <fullName evidence="9">Sec-independent protein translocase TatB</fullName>
    </submittedName>
</protein>
<reference evidence="9 10" key="1">
    <citation type="submission" date="2019-09" db="EMBL/GenBank/DDBJ databases">
        <title>Phylogeny of genus Pseudoclavibacter and closely related genus.</title>
        <authorList>
            <person name="Li Y."/>
        </authorList>
    </citation>
    <scope>NUCLEOTIDE SEQUENCE [LARGE SCALE GENOMIC DNA]</scope>
    <source>
        <strain evidence="9 10">THG-MD12</strain>
    </source>
</reference>
<evidence type="ECO:0000256" key="8">
    <source>
        <dbReference type="SAM" id="MobiDB-lite"/>
    </source>
</evidence>
<evidence type="ECO:0000256" key="7">
    <source>
        <dbReference type="ARBA" id="ARBA00023136"/>
    </source>
</evidence>
<keyword evidence="3" id="KW-0812">Transmembrane</keyword>
<dbReference type="EMBL" id="WBJX01000001">
    <property type="protein sequence ID" value="KAB1639657.1"/>
    <property type="molecule type" value="Genomic_DNA"/>
</dbReference>
<evidence type="ECO:0000256" key="1">
    <source>
        <dbReference type="ARBA" id="ARBA00004167"/>
    </source>
</evidence>
<evidence type="ECO:0000256" key="4">
    <source>
        <dbReference type="ARBA" id="ARBA00022927"/>
    </source>
</evidence>
<keyword evidence="2" id="KW-0813">Transport</keyword>
<evidence type="ECO:0000313" key="10">
    <source>
        <dbReference type="Proteomes" id="UP000490386"/>
    </source>
</evidence>
<feature type="region of interest" description="Disordered" evidence="8">
    <location>
        <begin position="114"/>
        <end position="137"/>
    </location>
</feature>
<evidence type="ECO:0000256" key="2">
    <source>
        <dbReference type="ARBA" id="ARBA00022448"/>
    </source>
</evidence>
<dbReference type="OrthoDB" id="3267321at2"/>
<keyword evidence="6" id="KW-0811">Translocation</keyword>
<dbReference type="Pfam" id="PF02416">
    <property type="entry name" value="TatA_B_E"/>
    <property type="match status" value="1"/>
</dbReference>
<dbReference type="RefSeq" id="WP_151422833.1">
    <property type="nucleotide sequence ID" value="NZ_WBJX01000001.1"/>
</dbReference>
<evidence type="ECO:0000313" key="9">
    <source>
        <dbReference type="EMBL" id="KAB1639657.1"/>
    </source>
</evidence>
<dbReference type="AlphaFoldDB" id="A0A7J5B6B4"/>
<comment type="caution">
    <text evidence="9">The sequence shown here is derived from an EMBL/GenBank/DDBJ whole genome shotgun (WGS) entry which is preliminary data.</text>
</comment>
<evidence type="ECO:0000256" key="5">
    <source>
        <dbReference type="ARBA" id="ARBA00022989"/>
    </source>
</evidence>
<dbReference type="InterPro" id="IPR003369">
    <property type="entry name" value="TatA/B/E"/>
</dbReference>
<gene>
    <name evidence="9" type="ORF">F8O03_04860</name>
</gene>
<evidence type="ECO:0000256" key="6">
    <source>
        <dbReference type="ARBA" id="ARBA00023010"/>
    </source>
</evidence>
<keyword evidence="4" id="KW-0653">Protein transport</keyword>